<proteinExistence type="predicted"/>
<dbReference type="AlphaFoldDB" id="A0AA36CKJ1"/>
<gene>
    <name evidence="4" type="ORF">MSPICULIGERA_LOCUS24135</name>
    <name evidence="3" type="ORF">MSPICULIGERA_LOCUS8502</name>
</gene>
<evidence type="ECO:0000313" key="5">
    <source>
        <dbReference type="Proteomes" id="UP001177023"/>
    </source>
</evidence>
<keyword evidence="1" id="KW-0472">Membrane</keyword>
<name>A0AA36CKJ1_9BILA</name>
<evidence type="ECO:0000313" key="3">
    <source>
        <dbReference type="EMBL" id="CAJ0570049.1"/>
    </source>
</evidence>
<dbReference type="EMBL" id="CATQJA010002707">
    <property type="protein sequence ID" value="CAJ0586127.1"/>
    <property type="molecule type" value="Genomic_DNA"/>
</dbReference>
<accession>A0AA36CKJ1</accession>
<dbReference type="EMBL" id="CATQJA010002230">
    <property type="protein sequence ID" value="CAJ0570049.1"/>
    <property type="molecule type" value="Genomic_DNA"/>
</dbReference>
<feature type="signal peptide" evidence="2">
    <location>
        <begin position="1"/>
        <end position="23"/>
    </location>
</feature>
<keyword evidence="1" id="KW-0812">Transmembrane</keyword>
<evidence type="ECO:0000313" key="4">
    <source>
        <dbReference type="EMBL" id="CAJ0586127.1"/>
    </source>
</evidence>
<feature type="transmembrane region" description="Helical" evidence="1">
    <location>
        <begin position="99"/>
        <end position="117"/>
    </location>
</feature>
<keyword evidence="1" id="KW-1133">Transmembrane helix</keyword>
<feature type="non-terminal residue" evidence="3">
    <location>
        <position position="1"/>
    </location>
</feature>
<comment type="caution">
    <text evidence="3">The sequence shown here is derived from an EMBL/GenBank/DDBJ whole genome shotgun (WGS) entry which is preliminary data.</text>
</comment>
<reference evidence="3" key="1">
    <citation type="submission" date="2023-06" db="EMBL/GenBank/DDBJ databases">
        <authorList>
            <person name="Delattre M."/>
        </authorList>
    </citation>
    <scope>NUCLEOTIDE SEQUENCE</scope>
    <source>
        <strain evidence="3">AF72</strain>
    </source>
</reference>
<dbReference type="Proteomes" id="UP001177023">
    <property type="component" value="Unassembled WGS sequence"/>
</dbReference>
<keyword evidence="2" id="KW-0732">Signal</keyword>
<organism evidence="3 5">
    <name type="scientific">Mesorhabditis spiculigera</name>
    <dbReference type="NCBI Taxonomy" id="96644"/>
    <lineage>
        <taxon>Eukaryota</taxon>
        <taxon>Metazoa</taxon>
        <taxon>Ecdysozoa</taxon>
        <taxon>Nematoda</taxon>
        <taxon>Chromadorea</taxon>
        <taxon>Rhabditida</taxon>
        <taxon>Rhabditina</taxon>
        <taxon>Rhabditomorpha</taxon>
        <taxon>Rhabditoidea</taxon>
        <taxon>Rhabditidae</taxon>
        <taxon>Mesorhabditinae</taxon>
        <taxon>Mesorhabditis</taxon>
    </lineage>
</organism>
<evidence type="ECO:0000256" key="2">
    <source>
        <dbReference type="SAM" id="SignalP"/>
    </source>
</evidence>
<keyword evidence="5" id="KW-1185">Reference proteome</keyword>
<sequence length="118" mass="13077">MELRPFVGCVLFISLISHHTTRAENHTNDCLARAAQSSCEVFHSCCHFRCRTAGKKRAACNLTQPGGYINTREAECYCSSIPQAPQPPGGLKRFSKLDLIAGILLIFVVDLLFLSFVF</sequence>
<evidence type="ECO:0000256" key="1">
    <source>
        <dbReference type="SAM" id="Phobius"/>
    </source>
</evidence>
<feature type="chain" id="PRO_5041588881" evidence="2">
    <location>
        <begin position="24"/>
        <end position="118"/>
    </location>
</feature>
<protein>
    <submittedName>
        <fullName evidence="3">Uncharacterized protein</fullName>
    </submittedName>
</protein>